<dbReference type="OrthoDB" id="343426at2"/>
<evidence type="ECO:0000313" key="2">
    <source>
        <dbReference type="EMBL" id="UOG57918.1"/>
    </source>
</evidence>
<accession>M6VDN6</accession>
<proteinExistence type="predicted"/>
<dbReference type="Proteomes" id="UP000012112">
    <property type="component" value="Unassembled WGS sequence"/>
</dbReference>
<protein>
    <submittedName>
        <fullName evidence="1">Uncharacterized protein</fullName>
    </submittedName>
</protein>
<evidence type="ECO:0000313" key="1">
    <source>
        <dbReference type="EMBL" id="EMO54980.1"/>
    </source>
</evidence>
<dbReference type="AlphaFoldDB" id="M6VDN6"/>
<dbReference type="Proteomes" id="UP000829829">
    <property type="component" value="Chromosome 1"/>
</dbReference>
<dbReference type="STRING" id="28182.GCA_001568325_01886"/>
<reference evidence="2" key="2">
    <citation type="submission" date="2022-02" db="EMBL/GenBank/DDBJ databases">
        <title>The genetically variable rfb locus in Leptospira is a mobile cassette and a molecular signature of serovar identity.</title>
        <authorList>
            <person name="Nieves C."/>
            <person name="Vincent A.T."/>
            <person name="Zarantonelli L."/>
            <person name="Picardeau M."/>
            <person name="Veyrier F.J."/>
            <person name="Buschiazzo A."/>
        </authorList>
    </citation>
    <scope>NUCLEOTIDE SEQUENCE</scope>
    <source>
        <strain evidence="2">IP1512017</strain>
    </source>
</reference>
<dbReference type="EMBL" id="AKWD02000017">
    <property type="protein sequence ID" value="EMO54980.1"/>
    <property type="molecule type" value="Genomic_DNA"/>
</dbReference>
<reference evidence="1 3" key="1">
    <citation type="submission" date="2013-01" db="EMBL/GenBank/DDBJ databases">
        <authorList>
            <person name="Harkins D.M."/>
            <person name="Durkin A.S."/>
            <person name="Brinkac L.M."/>
            <person name="Haft D.H."/>
            <person name="Selengut J.D."/>
            <person name="Sanka R."/>
            <person name="DePew J."/>
            <person name="Purushe J."/>
            <person name="Matthias M.A."/>
            <person name="Vinetz J.M."/>
            <person name="Sutton G.G."/>
            <person name="Nierman W.C."/>
            <person name="Fouts D.E."/>
        </authorList>
    </citation>
    <scope>NUCLEOTIDE SEQUENCE [LARGE SCALE GENOMIC DNA]</scope>
    <source>
        <strain evidence="1 3">HAI1536</strain>
    </source>
</reference>
<dbReference type="RefSeq" id="WP_002177109.1">
    <property type="nucleotide sequence ID" value="NZ_AKWD02000017.1"/>
</dbReference>
<sequence>MNEKEYYISVAEPWDFVGPDGKNIIKGKILKIIDNDCVLFKTNHKLRIKDVEGDVLVLSSRYKKDDHFVKDIKELDWTINVGLLLTKEYEDLNESGLKSYSKFIIIGSLMEYAESRKN</sequence>
<gene>
    <name evidence="1" type="ORF">LEP1GSC172_2469</name>
    <name evidence="2" type="ORF">MAL03_07315</name>
</gene>
<evidence type="ECO:0000313" key="3">
    <source>
        <dbReference type="Proteomes" id="UP000012112"/>
    </source>
</evidence>
<name>M6VDN6_9LEPT</name>
<organism evidence="1 3">
    <name type="scientific">Leptospira noguchii</name>
    <dbReference type="NCBI Taxonomy" id="28182"/>
    <lineage>
        <taxon>Bacteria</taxon>
        <taxon>Pseudomonadati</taxon>
        <taxon>Spirochaetota</taxon>
        <taxon>Spirochaetia</taxon>
        <taxon>Leptospirales</taxon>
        <taxon>Leptospiraceae</taxon>
        <taxon>Leptospira</taxon>
    </lineage>
</organism>
<dbReference type="EMBL" id="CP091957">
    <property type="protein sequence ID" value="UOG57918.1"/>
    <property type="molecule type" value="Genomic_DNA"/>
</dbReference>